<protein>
    <submittedName>
        <fullName evidence="6">GFA family protein</fullName>
    </submittedName>
</protein>
<dbReference type="GO" id="GO:0016846">
    <property type="term" value="F:carbon-sulfur lyase activity"/>
    <property type="evidence" value="ECO:0007669"/>
    <property type="project" value="InterPro"/>
</dbReference>
<dbReference type="EMBL" id="JACNJH010000095">
    <property type="protein sequence ID" value="MBC8360547.1"/>
    <property type="molecule type" value="Genomic_DNA"/>
</dbReference>
<comment type="caution">
    <text evidence="6">The sequence shown here is derived from an EMBL/GenBank/DDBJ whole genome shotgun (WGS) entry which is preliminary data.</text>
</comment>
<organism evidence="6 7">
    <name type="scientific">Candidatus Desulfatibia profunda</name>
    <dbReference type="NCBI Taxonomy" id="2841695"/>
    <lineage>
        <taxon>Bacteria</taxon>
        <taxon>Pseudomonadati</taxon>
        <taxon>Thermodesulfobacteriota</taxon>
        <taxon>Desulfobacteria</taxon>
        <taxon>Desulfobacterales</taxon>
        <taxon>Desulfobacterales incertae sedis</taxon>
        <taxon>Candidatus Desulfatibia</taxon>
    </lineage>
</organism>
<dbReference type="GO" id="GO:0046872">
    <property type="term" value="F:metal ion binding"/>
    <property type="evidence" value="ECO:0007669"/>
    <property type="project" value="UniProtKB-KW"/>
</dbReference>
<sequence>MKKEFGSNYASITAVNFTAKYRASCFCDAIQYEVCSDPVDAKICHCLACQKLHGAPMQWAAIFHKHDVRITQGIDHLNFYNNELNKHERILPCKVSCALCGTLIADEGRNMWLAFPSLFNFGGVSKVPMKFKPTCHIFYGMRVIDINDNLPKWSGHKNHSELEI</sequence>
<evidence type="ECO:0000313" key="6">
    <source>
        <dbReference type="EMBL" id="MBC8360547.1"/>
    </source>
</evidence>
<dbReference type="Proteomes" id="UP000603434">
    <property type="component" value="Unassembled WGS sequence"/>
</dbReference>
<dbReference type="InterPro" id="IPR006913">
    <property type="entry name" value="CENP-V/GFA"/>
</dbReference>
<feature type="domain" description="CENP-V/GFA" evidence="5">
    <location>
        <begin position="21"/>
        <end position="154"/>
    </location>
</feature>
<evidence type="ECO:0000313" key="7">
    <source>
        <dbReference type="Proteomes" id="UP000603434"/>
    </source>
</evidence>
<keyword evidence="2" id="KW-0479">Metal-binding</keyword>
<proteinExistence type="inferred from homology"/>
<gene>
    <name evidence="6" type="ORF">H8E23_04025</name>
</gene>
<evidence type="ECO:0000259" key="5">
    <source>
        <dbReference type="PROSITE" id="PS51891"/>
    </source>
</evidence>
<keyword evidence="3" id="KW-0862">Zinc</keyword>
<dbReference type="AlphaFoldDB" id="A0A8J6TI26"/>
<comment type="similarity">
    <text evidence="1">Belongs to the Gfa family.</text>
</comment>
<accession>A0A8J6TI26</accession>
<dbReference type="Pfam" id="PF04828">
    <property type="entry name" value="GFA"/>
    <property type="match status" value="1"/>
</dbReference>
<dbReference type="PROSITE" id="PS51891">
    <property type="entry name" value="CENP_V_GFA"/>
    <property type="match status" value="1"/>
</dbReference>
<evidence type="ECO:0000256" key="1">
    <source>
        <dbReference type="ARBA" id="ARBA00005495"/>
    </source>
</evidence>
<dbReference type="InterPro" id="IPR011057">
    <property type="entry name" value="Mss4-like_sf"/>
</dbReference>
<dbReference type="Gene3D" id="3.90.1590.10">
    <property type="entry name" value="glutathione-dependent formaldehyde- activating enzyme (gfa)"/>
    <property type="match status" value="1"/>
</dbReference>
<keyword evidence="4" id="KW-0456">Lyase</keyword>
<evidence type="ECO:0000256" key="2">
    <source>
        <dbReference type="ARBA" id="ARBA00022723"/>
    </source>
</evidence>
<evidence type="ECO:0000256" key="4">
    <source>
        <dbReference type="ARBA" id="ARBA00023239"/>
    </source>
</evidence>
<dbReference type="PANTHER" id="PTHR33337">
    <property type="entry name" value="GFA DOMAIN-CONTAINING PROTEIN"/>
    <property type="match status" value="1"/>
</dbReference>
<dbReference type="SUPFAM" id="SSF51316">
    <property type="entry name" value="Mss4-like"/>
    <property type="match status" value="1"/>
</dbReference>
<dbReference type="PANTHER" id="PTHR33337:SF40">
    <property type="entry name" value="CENP-V_GFA DOMAIN-CONTAINING PROTEIN-RELATED"/>
    <property type="match status" value="1"/>
</dbReference>
<evidence type="ECO:0000256" key="3">
    <source>
        <dbReference type="ARBA" id="ARBA00022833"/>
    </source>
</evidence>
<reference evidence="6 7" key="1">
    <citation type="submission" date="2020-08" db="EMBL/GenBank/DDBJ databases">
        <title>Bridging the membrane lipid divide: bacteria of the FCB group superphylum have the potential to synthesize archaeal ether lipids.</title>
        <authorList>
            <person name="Villanueva L."/>
            <person name="Von Meijenfeldt F.A.B."/>
            <person name="Westbye A.B."/>
            <person name="Yadav S."/>
            <person name="Hopmans E.C."/>
            <person name="Dutilh B.E."/>
            <person name="Sinninghe Damste J.S."/>
        </authorList>
    </citation>
    <scope>NUCLEOTIDE SEQUENCE [LARGE SCALE GENOMIC DNA]</scope>
    <source>
        <strain evidence="6">NIOZ-UU30</strain>
    </source>
</reference>
<name>A0A8J6TI26_9BACT</name>